<name>A0A2U3K1Z5_9FIRM</name>
<gene>
    <name evidence="1" type="ORF">SBF1_1230005</name>
</gene>
<accession>A0A2U3K1Z5</accession>
<dbReference type="EMBL" id="OMOF01000028">
    <property type="protein sequence ID" value="SPF33629.1"/>
    <property type="molecule type" value="Genomic_DNA"/>
</dbReference>
<evidence type="ECO:0000313" key="2">
    <source>
        <dbReference type="Proteomes" id="UP000238916"/>
    </source>
</evidence>
<dbReference type="AlphaFoldDB" id="A0A2U3K1Z5"/>
<protein>
    <submittedName>
        <fullName evidence="1">Uncharacterized protein</fullName>
    </submittedName>
</protein>
<proteinExistence type="predicted"/>
<reference evidence="2" key="1">
    <citation type="submission" date="2018-02" db="EMBL/GenBank/DDBJ databases">
        <authorList>
            <person name="Hausmann B."/>
        </authorList>
    </citation>
    <scope>NUCLEOTIDE SEQUENCE [LARGE SCALE GENOMIC DNA]</scope>
    <source>
        <strain evidence="2">Peat soil MAG SbF1</strain>
    </source>
</reference>
<sequence>MLSYSRIIAELVLYAKDDADLMIEFGWLERVPEAANRKELKQ</sequence>
<organism evidence="1 2">
    <name type="scientific">Candidatus Desulfosporosinus infrequens</name>
    <dbReference type="NCBI Taxonomy" id="2043169"/>
    <lineage>
        <taxon>Bacteria</taxon>
        <taxon>Bacillati</taxon>
        <taxon>Bacillota</taxon>
        <taxon>Clostridia</taxon>
        <taxon>Eubacteriales</taxon>
        <taxon>Desulfitobacteriaceae</taxon>
        <taxon>Desulfosporosinus</taxon>
    </lineage>
</organism>
<evidence type="ECO:0000313" key="1">
    <source>
        <dbReference type="EMBL" id="SPF33629.1"/>
    </source>
</evidence>
<dbReference type="Proteomes" id="UP000238916">
    <property type="component" value="Unassembled WGS sequence"/>
</dbReference>